<feature type="domain" description="Helitron helicase-like" evidence="1">
    <location>
        <begin position="68"/>
        <end position="229"/>
    </location>
</feature>
<dbReference type="OrthoDB" id="1900198at2759"/>
<dbReference type="PANTHER" id="PTHR45786:SF74">
    <property type="entry name" value="ATP-DEPENDENT DNA HELICASE"/>
    <property type="match status" value="1"/>
</dbReference>
<name>A0A834SF16_9FABA</name>
<dbReference type="EMBL" id="JAAIUW010000013">
    <property type="protein sequence ID" value="KAF7801896.1"/>
    <property type="molecule type" value="Genomic_DNA"/>
</dbReference>
<accession>A0A834SF16</accession>
<dbReference type="AlphaFoldDB" id="A0A834SF16"/>
<evidence type="ECO:0000313" key="2">
    <source>
        <dbReference type="EMBL" id="KAF7801896.1"/>
    </source>
</evidence>
<sequence>MEKGERDIIVENRYGLLQRIDELHPLYLPMQYLLLFSYGEDRYREETLYRHGSISDERKQRHLTLRQYFAYKIQDRHHEFNMILRDGKVTQQFIVDGFTMIEAQRTTFFQFHQKNLCTKNYVTLTNALSKGRYLRQLLVRQFYPSSFTRSKRYSRENFQDAMAICTATGFPDLFITFTCNPRWPELDKLFEALSCKPKDRPDLVSRIFKIKPNMLIKDITKDMLFGRCSVGILVSRLSRMGFELDNRFVVPYNMALLLRYQTHINIKFCKQSRSIKYLFKCVCKGHNKITVALCNENTASERNPLLSDSLSTFQTKSVVFCDEDAIDDVVEKATLNHKKFLAWFEAKKIHPIARDLTYAQFTT</sequence>
<evidence type="ECO:0000313" key="3">
    <source>
        <dbReference type="Proteomes" id="UP000634136"/>
    </source>
</evidence>
<keyword evidence="3" id="KW-1185">Reference proteome</keyword>
<comment type="caution">
    <text evidence="2">The sequence shown here is derived from an EMBL/GenBank/DDBJ whole genome shotgun (WGS) entry which is preliminary data.</text>
</comment>
<reference evidence="2" key="1">
    <citation type="submission" date="2020-09" db="EMBL/GenBank/DDBJ databases">
        <title>Genome-Enabled Discovery of Anthraquinone Biosynthesis in Senna tora.</title>
        <authorList>
            <person name="Kang S.-H."/>
            <person name="Pandey R.P."/>
            <person name="Lee C.-M."/>
            <person name="Sim J.-S."/>
            <person name="Jeong J.-T."/>
            <person name="Choi B.-S."/>
            <person name="Jung M."/>
            <person name="Ginzburg D."/>
            <person name="Zhao K."/>
            <person name="Won S.Y."/>
            <person name="Oh T.-J."/>
            <person name="Yu Y."/>
            <person name="Kim N.-H."/>
            <person name="Lee O.R."/>
            <person name="Lee T.-H."/>
            <person name="Bashyal P."/>
            <person name="Kim T.-S."/>
            <person name="Lee W.-H."/>
            <person name="Kawkins C."/>
            <person name="Kim C.-K."/>
            <person name="Kim J.S."/>
            <person name="Ahn B.O."/>
            <person name="Rhee S.Y."/>
            <person name="Sohng J.K."/>
        </authorList>
    </citation>
    <scope>NUCLEOTIDE SEQUENCE</scope>
    <source>
        <tissue evidence="2">Leaf</tissue>
    </source>
</reference>
<evidence type="ECO:0000259" key="1">
    <source>
        <dbReference type="Pfam" id="PF14214"/>
    </source>
</evidence>
<protein>
    <recommendedName>
        <fullName evidence="1">Helitron helicase-like domain-containing protein</fullName>
    </recommendedName>
</protein>
<dbReference type="Pfam" id="PF14214">
    <property type="entry name" value="Helitron_like_N"/>
    <property type="match status" value="1"/>
</dbReference>
<organism evidence="2 3">
    <name type="scientific">Senna tora</name>
    <dbReference type="NCBI Taxonomy" id="362788"/>
    <lineage>
        <taxon>Eukaryota</taxon>
        <taxon>Viridiplantae</taxon>
        <taxon>Streptophyta</taxon>
        <taxon>Embryophyta</taxon>
        <taxon>Tracheophyta</taxon>
        <taxon>Spermatophyta</taxon>
        <taxon>Magnoliopsida</taxon>
        <taxon>eudicotyledons</taxon>
        <taxon>Gunneridae</taxon>
        <taxon>Pentapetalae</taxon>
        <taxon>rosids</taxon>
        <taxon>fabids</taxon>
        <taxon>Fabales</taxon>
        <taxon>Fabaceae</taxon>
        <taxon>Caesalpinioideae</taxon>
        <taxon>Cassia clade</taxon>
        <taxon>Senna</taxon>
    </lineage>
</organism>
<gene>
    <name evidence="2" type="ORF">G2W53_041007</name>
</gene>
<dbReference type="InterPro" id="IPR025476">
    <property type="entry name" value="Helitron_helicase-like"/>
</dbReference>
<proteinExistence type="predicted"/>
<dbReference type="PANTHER" id="PTHR45786">
    <property type="entry name" value="DNA BINDING PROTEIN-LIKE"/>
    <property type="match status" value="1"/>
</dbReference>
<dbReference type="Proteomes" id="UP000634136">
    <property type="component" value="Unassembled WGS sequence"/>
</dbReference>